<name>A0A4R7NTS0_9GAMM</name>
<dbReference type="PANTHER" id="PTHR45586:SF1">
    <property type="entry name" value="LIPOPOLYSACCHARIDE ASSEMBLY PROTEIN B"/>
    <property type="match status" value="1"/>
</dbReference>
<keyword evidence="6" id="KW-1185">Reference proteome</keyword>
<dbReference type="OrthoDB" id="9766710at2"/>
<feature type="chain" id="PRO_5020256660" evidence="4">
    <location>
        <begin position="24"/>
        <end position="575"/>
    </location>
</feature>
<feature type="repeat" description="TPR" evidence="3">
    <location>
        <begin position="530"/>
        <end position="563"/>
    </location>
</feature>
<dbReference type="AlphaFoldDB" id="A0A4R7NTS0"/>
<dbReference type="Pfam" id="PF13432">
    <property type="entry name" value="TPR_16"/>
    <property type="match status" value="5"/>
</dbReference>
<protein>
    <submittedName>
        <fullName evidence="5">Flp pilus assembly protein TadD</fullName>
    </submittedName>
</protein>
<dbReference type="Proteomes" id="UP000295341">
    <property type="component" value="Unassembled WGS sequence"/>
</dbReference>
<keyword evidence="1" id="KW-0677">Repeat</keyword>
<dbReference type="InterPro" id="IPR011990">
    <property type="entry name" value="TPR-like_helical_dom_sf"/>
</dbReference>
<dbReference type="Pfam" id="PF13374">
    <property type="entry name" value="TPR_10"/>
    <property type="match status" value="1"/>
</dbReference>
<proteinExistence type="predicted"/>
<evidence type="ECO:0000256" key="3">
    <source>
        <dbReference type="PROSITE-ProRule" id="PRU00339"/>
    </source>
</evidence>
<accession>A0A4R7NTS0</accession>
<keyword evidence="4" id="KW-0732">Signal</keyword>
<gene>
    <name evidence="5" type="ORF">DFR24_4585</name>
</gene>
<dbReference type="Gene3D" id="1.25.40.10">
    <property type="entry name" value="Tetratricopeptide repeat domain"/>
    <property type="match status" value="3"/>
</dbReference>
<evidence type="ECO:0000313" key="6">
    <source>
        <dbReference type="Proteomes" id="UP000295341"/>
    </source>
</evidence>
<dbReference type="SMART" id="SM00028">
    <property type="entry name" value="TPR"/>
    <property type="match status" value="8"/>
</dbReference>
<dbReference type="RefSeq" id="WP_133883731.1">
    <property type="nucleotide sequence ID" value="NZ_MWIN01000003.1"/>
</dbReference>
<comment type="caution">
    <text evidence="5">The sequence shown here is derived from an EMBL/GenBank/DDBJ whole genome shotgun (WGS) entry which is preliminary data.</text>
</comment>
<evidence type="ECO:0000256" key="4">
    <source>
        <dbReference type="SAM" id="SignalP"/>
    </source>
</evidence>
<organism evidence="5 6">
    <name type="scientific">Panacagrimonas perspica</name>
    <dbReference type="NCBI Taxonomy" id="381431"/>
    <lineage>
        <taxon>Bacteria</taxon>
        <taxon>Pseudomonadati</taxon>
        <taxon>Pseudomonadota</taxon>
        <taxon>Gammaproteobacteria</taxon>
        <taxon>Nevskiales</taxon>
        <taxon>Nevskiaceae</taxon>
        <taxon>Panacagrimonas</taxon>
    </lineage>
</organism>
<dbReference type="SUPFAM" id="SSF48452">
    <property type="entry name" value="TPR-like"/>
    <property type="match status" value="3"/>
</dbReference>
<evidence type="ECO:0000256" key="1">
    <source>
        <dbReference type="ARBA" id="ARBA00022737"/>
    </source>
</evidence>
<evidence type="ECO:0000313" key="5">
    <source>
        <dbReference type="EMBL" id="TDU24318.1"/>
    </source>
</evidence>
<dbReference type="PROSITE" id="PS50005">
    <property type="entry name" value="TPR"/>
    <property type="match status" value="2"/>
</dbReference>
<dbReference type="InterPro" id="IPR019734">
    <property type="entry name" value="TPR_rpt"/>
</dbReference>
<feature type="signal peptide" evidence="4">
    <location>
        <begin position="1"/>
        <end position="23"/>
    </location>
</feature>
<evidence type="ECO:0000256" key="2">
    <source>
        <dbReference type="ARBA" id="ARBA00022803"/>
    </source>
</evidence>
<reference evidence="5 6" key="1">
    <citation type="submission" date="2019-03" db="EMBL/GenBank/DDBJ databases">
        <title>Genomic Encyclopedia of Type Strains, Phase IV (KMG-IV): sequencing the most valuable type-strain genomes for metagenomic binning, comparative biology and taxonomic classification.</title>
        <authorList>
            <person name="Goeker M."/>
        </authorList>
    </citation>
    <scope>NUCLEOTIDE SEQUENCE [LARGE SCALE GENOMIC DNA]</scope>
    <source>
        <strain evidence="5 6">DSM 26377</strain>
    </source>
</reference>
<dbReference type="EMBL" id="SOBT01000012">
    <property type="protein sequence ID" value="TDU24318.1"/>
    <property type="molecule type" value="Genomic_DNA"/>
</dbReference>
<sequence>MPFRFAISLPLALCLVLSPASFAASPVAAPAAGAAEEADAPKLTREQETQVQFNIMAGELAAGRGQPGIAAQAFLKALELAPDAALAGRATQLALSAGDAETARAAARRWLELEPNSMDAREVLSRLALRDDDLDEVYAQSLEMIRGHAGGPAEGFRHVALLLSMEPEAGPRALGVLDRLVGEYPKLAGAHYARSLVALRFEQFELAEKSAREALRLDPESRDDTLLLIGVLVRKDELKEADTLVAKLVKQAKGEEKSEVRMTYARLLLDSSHREAARGQLRETLKQDPKNQDARYALGVMAFTDGDLEQAESMFTPLLADAERGGDAAYQLGRVAESRKQYEKALELYRRVNSGGQAIEAAVRQAAVMTHMGKVAEGRELLDQLRRQFPPLGPRLTLAEAEMLMDAGLNADALAVYDEALKSNPNDTGLLYGRSLVHEKMGKFPQAEADLRSILATNQEDARAMNALGYMLAVNTDRFEEARKLIAAALQRSPDDPAVIDSMGWVLYKLGQLEESRGYLEKALAKAADPEISAHLGEVLWALGQREQAHAVWDKALTRDPGHRVLLDTVERLTR</sequence>
<feature type="repeat" description="TPR" evidence="3">
    <location>
        <begin position="188"/>
        <end position="221"/>
    </location>
</feature>
<dbReference type="InterPro" id="IPR051012">
    <property type="entry name" value="CellSynth/LPSAsmb/PSIAsmb"/>
</dbReference>
<keyword evidence="2 3" id="KW-0802">TPR repeat</keyword>
<dbReference type="PANTHER" id="PTHR45586">
    <property type="entry name" value="TPR REPEAT-CONTAINING PROTEIN PA4667"/>
    <property type="match status" value="1"/>
</dbReference>